<organism evidence="4 5">
    <name type="scientific">Microbispora hainanensis</name>
    <dbReference type="NCBI Taxonomy" id="568844"/>
    <lineage>
        <taxon>Bacteria</taxon>
        <taxon>Bacillati</taxon>
        <taxon>Actinomycetota</taxon>
        <taxon>Actinomycetes</taxon>
        <taxon>Streptosporangiales</taxon>
        <taxon>Streptosporangiaceae</taxon>
        <taxon>Microbispora</taxon>
    </lineage>
</organism>
<dbReference type="InterPro" id="IPR003953">
    <property type="entry name" value="FAD-dep_OxRdtase_2_FAD-bd"/>
</dbReference>
<proteinExistence type="predicted"/>
<dbReference type="RefSeq" id="WP_142618633.1">
    <property type="nucleotide sequence ID" value="NZ_VIRM01000010.1"/>
</dbReference>
<dbReference type="GO" id="GO:0016491">
    <property type="term" value="F:oxidoreductase activity"/>
    <property type="evidence" value="ECO:0007669"/>
    <property type="project" value="UniProtKB-KW"/>
</dbReference>
<comment type="caution">
    <text evidence="4">The sequence shown here is derived from an EMBL/GenBank/DDBJ whole genome shotgun (WGS) entry which is preliminary data.</text>
</comment>
<evidence type="ECO:0000259" key="3">
    <source>
        <dbReference type="Pfam" id="PF00890"/>
    </source>
</evidence>
<gene>
    <name evidence="4" type="ORF">FLX08_11315</name>
</gene>
<name>A0A544YYJ2_9ACTN</name>
<evidence type="ECO:0000313" key="4">
    <source>
        <dbReference type="EMBL" id="TQS21775.1"/>
    </source>
</evidence>
<keyword evidence="2" id="KW-0560">Oxidoreductase</keyword>
<dbReference type="AlphaFoldDB" id="A0A544YYJ2"/>
<evidence type="ECO:0000313" key="5">
    <source>
        <dbReference type="Proteomes" id="UP000316541"/>
    </source>
</evidence>
<dbReference type="Gene3D" id="3.50.50.60">
    <property type="entry name" value="FAD/NAD(P)-binding domain"/>
    <property type="match status" value="1"/>
</dbReference>
<evidence type="ECO:0000256" key="2">
    <source>
        <dbReference type="ARBA" id="ARBA00023002"/>
    </source>
</evidence>
<accession>A0A544YYJ2</accession>
<dbReference type="InterPro" id="IPR036188">
    <property type="entry name" value="FAD/NAD-bd_sf"/>
</dbReference>
<reference evidence="4 5" key="1">
    <citation type="submission" date="2019-07" db="EMBL/GenBank/DDBJ databases">
        <title>Microbispora hainanensis DSM 45428.</title>
        <authorList>
            <person name="Thawai C."/>
        </authorList>
    </citation>
    <scope>NUCLEOTIDE SEQUENCE [LARGE SCALE GENOMIC DNA]</scope>
    <source>
        <strain evidence="4 5">DSM 45428</strain>
    </source>
</reference>
<protein>
    <submittedName>
        <fullName evidence="4">FAD-binding protein</fullName>
    </submittedName>
</protein>
<dbReference type="Proteomes" id="UP000316541">
    <property type="component" value="Unassembled WGS sequence"/>
</dbReference>
<evidence type="ECO:0000256" key="1">
    <source>
        <dbReference type="ARBA" id="ARBA00022630"/>
    </source>
</evidence>
<dbReference type="EMBL" id="VIRM01000010">
    <property type="protein sequence ID" value="TQS21775.1"/>
    <property type="molecule type" value="Genomic_DNA"/>
</dbReference>
<keyword evidence="1" id="KW-0285">Flavoprotein</keyword>
<dbReference type="SUPFAM" id="SSF51905">
    <property type="entry name" value="FAD/NAD(P)-binding domain"/>
    <property type="match status" value="1"/>
</dbReference>
<dbReference type="Pfam" id="PF00890">
    <property type="entry name" value="FAD_binding_2"/>
    <property type="match status" value="1"/>
</dbReference>
<sequence>MTAWDEEFDQVIVGTGGGGMAAALTAYDSGLSCVVVEKSGRFGGSAGISAAGSVSPTTRPARRT</sequence>
<feature type="domain" description="FAD-dependent oxidoreductase 2 FAD-binding" evidence="3">
    <location>
        <begin position="9"/>
        <end position="61"/>
    </location>
</feature>